<protein>
    <submittedName>
        <fullName evidence="1">Uncharacterized protein</fullName>
    </submittedName>
</protein>
<gene>
    <name evidence="1" type="ORF">AVDCRST_MAG23-2171</name>
</gene>
<dbReference type="AlphaFoldDB" id="A0A6J4U6J8"/>
<evidence type="ECO:0000313" key="1">
    <source>
        <dbReference type="EMBL" id="CAA9541986.1"/>
    </source>
</evidence>
<organism evidence="1">
    <name type="scientific">uncultured Sphingosinicella sp</name>
    <dbReference type="NCBI Taxonomy" id="478748"/>
    <lineage>
        <taxon>Bacteria</taxon>
        <taxon>Pseudomonadati</taxon>
        <taxon>Pseudomonadota</taxon>
        <taxon>Alphaproteobacteria</taxon>
        <taxon>Sphingomonadales</taxon>
        <taxon>Sphingosinicellaceae</taxon>
        <taxon>Sphingosinicella</taxon>
        <taxon>environmental samples</taxon>
    </lineage>
</organism>
<sequence>MARVGRWKKRALLRFVYLDPLALISMGVADQKHSLDEAFERIEETILPSISMMLDTLLEAASLARPGIDGEIYAAELRTVALQLEALTRQVEAMSPSHVDPKDYRSASAA</sequence>
<accession>A0A6J4U6J8</accession>
<name>A0A6J4U6J8_9SPHN</name>
<reference evidence="1" key="1">
    <citation type="submission" date="2020-02" db="EMBL/GenBank/DDBJ databases">
        <authorList>
            <person name="Meier V. D."/>
        </authorList>
    </citation>
    <scope>NUCLEOTIDE SEQUENCE</scope>
    <source>
        <strain evidence="1">AVDCRST_MAG23</strain>
    </source>
</reference>
<proteinExistence type="predicted"/>
<dbReference type="EMBL" id="CADCWD010000073">
    <property type="protein sequence ID" value="CAA9541986.1"/>
    <property type="molecule type" value="Genomic_DNA"/>
</dbReference>